<dbReference type="Proteomes" id="UP000295649">
    <property type="component" value="Unassembled WGS sequence"/>
</dbReference>
<proteinExistence type="predicted"/>
<keyword evidence="2" id="KW-1185">Reference proteome</keyword>
<sequence length="251" mass="27601">MVDGFGIGVAAATGCFEVGSRTDSRDTFFCLAKRKYPKKRPPHRRLLPALLGFERGCLKGLPSPCMQRAASMRRPLTGYSVQTLRCSARQRGLNPSLDLKRTGSLKKEILVPTRRGNQEWPRCGTKFTAGAELPHSHAARGNERKRGCSCSNAEQQPMVGKVAHPKQIWATDGFNPVCRAEHRSFYRELPEGVRQGCRTAAEGLGSPFCRPSIKTSARRLQAASGPPFFWILFFGGAKKSVSAVGPRTDIK</sequence>
<comment type="caution">
    <text evidence="1">The sequence shown here is derived from an EMBL/GenBank/DDBJ whole genome shotgun (WGS) entry which is preliminary data.</text>
</comment>
<gene>
    <name evidence="1" type="ORF">EDE11_105222</name>
</gene>
<organism evidence="1 2">
    <name type="scientific">Methylomonas methanica</name>
    <dbReference type="NCBI Taxonomy" id="421"/>
    <lineage>
        <taxon>Bacteria</taxon>
        <taxon>Pseudomonadati</taxon>
        <taxon>Pseudomonadota</taxon>
        <taxon>Gammaproteobacteria</taxon>
        <taxon>Methylococcales</taxon>
        <taxon>Methylococcaceae</taxon>
        <taxon>Methylomonas</taxon>
    </lineage>
</organism>
<evidence type="ECO:0000313" key="2">
    <source>
        <dbReference type="Proteomes" id="UP000295649"/>
    </source>
</evidence>
<protein>
    <submittedName>
        <fullName evidence="1">Uncharacterized protein</fullName>
    </submittedName>
</protein>
<accession>A0ABY2CPK3</accession>
<reference evidence="1 2" key="1">
    <citation type="submission" date="2019-03" db="EMBL/GenBank/DDBJ databases">
        <title>Systems level insights into methane cycling in arid and semi-arid ecosystems.</title>
        <authorList>
            <person name="Kalyuzhnaya M."/>
        </authorList>
    </citation>
    <scope>NUCLEOTIDE SEQUENCE [LARGE SCALE GENOMIC DNA]</scope>
    <source>
        <strain evidence="1 2">S-1</strain>
    </source>
</reference>
<dbReference type="EMBL" id="SMCN01000005">
    <property type="protein sequence ID" value="TCV85660.1"/>
    <property type="molecule type" value="Genomic_DNA"/>
</dbReference>
<evidence type="ECO:0000313" key="1">
    <source>
        <dbReference type="EMBL" id="TCV85660.1"/>
    </source>
</evidence>
<name>A0ABY2CPK3_METMH</name>